<protein>
    <recommendedName>
        <fullName evidence="5">Pentatricopeptide repeat-containing protein</fullName>
    </recommendedName>
</protein>
<dbReference type="EMBL" id="JBBPBN010000124">
    <property type="protein sequence ID" value="KAK8977282.1"/>
    <property type="molecule type" value="Genomic_DNA"/>
</dbReference>
<dbReference type="InterPro" id="IPR046960">
    <property type="entry name" value="PPR_At4g14850-like_plant"/>
</dbReference>
<dbReference type="NCBIfam" id="TIGR00756">
    <property type="entry name" value="PPR"/>
    <property type="match status" value="2"/>
</dbReference>
<feature type="repeat" description="PPR" evidence="2">
    <location>
        <begin position="76"/>
        <end position="106"/>
    </location>
</feature>
<dbReference type="InterPro" id="IPR002885">
    <property type="entry name" value="PPR_rpt"/>
</dbReference>
<accession>A0ABR2NMT2</accession>
<reference evidence="3 4" key="1">
    <citation type="journal article" date="2024" name="G3 (Bethesda)">
        <title>Genome assembly of Hibiscus sabdariffa L. provides insights into metabolisms of medicinal natural products.</title>
        <authorList>
            <person name="Kim T."/>
        </authorList>
    </citation>
    <scope>NUCLEOTIDE SEQUENCE [LARGE SCALE GENOMIC DNA]</scope>
    <source>
        <strain evidence="3">TK-2024</strain>
        <tissue evidence="3">Old leaves</tissue>
    </source>
</reference>
<keyword evidence="1" id="KW-0677">Repeat</keyword>
<evidence type="ECO:0000313" key="4">
    <source>
        <dbReference type="Proteomes" id="UP001396334"/>
    </source>
</evidence>
<dbReference type="PROSITE" id="PS51375">
    <property type="entry name" value="PPR"/>
    <property type="match status" value="2"/>
</dbReference>
<dbReference type="Proteomes" id="UP001396334">
    <property type="component" value="Unassembled WGS sequence"/>
</dbReference>
<gene>
    <name evidence="3" type="ORF">V6N11_021367</name>
</gene>
<feature type="repeat" description="PPR" evidence="2">
    <location>
        <begin position="107"/>
        <end position="141"/>
    </location>
</feature>
<dbReference type="PANTHER" id="PTHR47926">
    <property type="entry name" value="PENTATRICOPEPTIDE REPEAT-CONTAINING PROTEIN"/>
    <property type="match status" value="1"/>
</dbReference>
<comment type="caution">
    <text evidence="3">The sequence shown here is derived from an EMBL/GenBank/DDBJ whole genome shotgun (WGS) entry which is preliminary data.</text>
</comment>
<evidence type="ECO:0000256" key="2">
    <source>
        <dbReference type="PROSITE-ProRule" id="PRU00708"/>
    </source>
</evidence>
<dbReference type="Gene3D" id="1.25.40.10">
    <property type="entry name" value="Tetratricopeptide repeat domain"/>
    <property type="match status" value="2"/>
</dbReference>
<evidence type="ECO:0000313" key="3">
    <source>
        <dbReference type="EMBL" id="KAK8977282.1"/>
    </source>
</evidence>
<organism evidence="3 4">
    <name type="scientific">Hibiscus sabdariffa</name>
    <name type="common">roselle</name>
    <dbReference type="NCBI Taxonomy" id="183260"/>
    <lineage>
        <taxon>Eukaryota</taxon>
        <taxon>Viridiplantae</taxon>
        <taxon>Streptophyta</taxon>
        <taxon>Embryophyta</taxon>
        <taxon>Tracheophyta</taxon>
        <taxon>Spermatophyta</taxon>
        <taxon>Magnoliopsida</taxon>
        <taxon>eudicotyledons</taxon>
        <taxon>Gunneridae</taxon>
        <taxon>Pentapetalae</taxon>
        <taxon>rosids</taxon>
        <taxon>malvids</taxon>
        <taxon>Malvales</taxon>
        <taxon>Malvaceae</taxon>
        <taxon>Malvoideae</taxon>
        <taxon>Hibiscus</taxon>
    </lineage>
</organism>
<sequence length="192" mass="22017">MLVHSPVELERLTYLSVFKAYAQFGLACYGRQLHGRVIKQGRDRDQFIQNTVTYMYANCGLLGEAWLMFDEDMELEVVAWNSLVMGLAKCGEIGESRRLFDKMSMRNTVSRNSMISGYVKNVKFSEAMKLFREMQGEKIRPSEFTVVSLLNASACLGAITQGKWIHDYILNQNFQLNLILVTAYCLKIEMLL</sequence>
<keyword evidence="4" id="KW-1185">Reference proteome</keyword>
<evidence type="ECO:0008006" key="5">
    <source>
        <dbReference type="Google" id="ProtNLM"/>
    </source>
</evidence>
<evidence type="ECO:0000256" key="1">
    <source>
        <dbReference type="ARBA" id="ARBA00022737"/>
    </source>
</evidence>
<proteinExistence type="predicted"/>
<dbReference type="Pfam" id="PF13041">
    <property type="entry name" value="PPR_2"/>
    <property type="match status" value="1"/>
</dbReference>
<name>A0ABR2NMT2_9ROSI</name>
<dbReference type="InterPro" id="IPR011990">
    <property type="entry name" value="TPR-like_helical_dom_sf"/>
</dbReference>